<feature type="domain" description="G-protein coupled receptors family 3 profile" evidence="14">
    <location>
        <begin position="574"/>
        <end position="835"/>
    </location>
</feature>
<gene>
    <name evidence="15" type="primary">LOC102353490</name>
</gene>
<evidence type="ECO:0000256" key="10">
    <source>
        <dbReference type="ARBA" id="ARBA00023224"/>
    </source>
</evidence>
<evidence type="ECO:0000313" key="15">
    <source>
        <dbReference type="Ensembl" id="ENSLACP00000007115.1"/>
    </source>
</evidence>
<reference evidence="16" key="1">
    <citation type="submission" date="2011-08" db="EMBL/GenBank/DDBJ databases">
        <title>The draft genome of Latimeria chalumnae.</title>
        <authorList>
            <person name="Di Palma F."/>
            <person name="Alfoldi J."/>
            <person name="Johnson J."/>
            <person name="Berlin A."/>
            <person name="Gnerre S."/>
            <person name="Jaffe D."/>
            <person name="MacCallum I."/>
            <person name="Young S."/>
            <person name="Walker B.J."/>
            <person name="Lander E."/>
            <person name="Lindblad-Toh K."/>
        </authorList>
    </citation>
    <scope>NUCLEOTIDE SEQUENCE [LARGE SCALE GENOMIC DNA]</scope>
    <source>
        <strain evidence="16">Wild caught</strain>
    </source>
</reference>
<evidence type="ECO:0000256" key="11">
    <source>
        <dbReference type="ARBA" id="ARBA00038492"/>
    </source>
</evidence>
<reference evidence="15" key="2">
    <citation type="submission" date="2025-08" db="UniProtKB">
        <authorList>
            <consortium name="Ensembl"/>
        </authorList>
    </citation>
    <scope>IDENTIFICATION</scope>
</reference>
<dbReference type="EMBL" id="AFYH01168954">
    <property type="status" value="NOT_ANNOTATED_CDS"/>
    <property type="molecule type" value="Genomic_DNA"/>
</dbReference>
<dbReference type="PRINTS" id="PR00248">
    <property type="entry name" value="GPCRMGR"/>
</dbReference>
<evidence type="ECO:0000256" key="5">
    <source>
        <dbReference type="ARBA" id="ARBA00022989"/>
    </source>
</evidence>
<evidence type="ECO:0000256" key="8">
    <source>
        <dbReference type="ARBA" id="ARBA00023170"/>
    </source>
</evidence>
<dbReference type="GeneTree" id="ENSGT00940000166171"/>
<evidence type="ECO:0000259" key="14">
    <source>
        <dbReference type="PROSITE" id="PS50259"/>
    </source>
</evidence>
<dbReference type="Pfam" id="PF01094">
    <property type="entry name" value="ANF_receptor"/>
    <property type="match status" value="1"/>
</dbReference>
<keyword evidence="10" id="KW-0807">Transducer</keyword>
<dbReference type="GO" id="GO:0004930">
    <property type="term" value="F:G protein-coupled receptor activity"/>
    <property type="evidence" value="ECO:0007669"/>
    <property type="project" value="UniProtKB-KW"/>
</dbReference>
<evidence type="ECO:0000256" key="9">
    <source>
        <dbReference type="ARBA" id="ARBA00023180"/>
    </source>
</evidence>
<evidence type="ECO:0000256" key="4">
    <source>
        <dbReference type="ARBA" id="ARBA00022729"/>
    </source>
</evidence>
<feature type="transmembrane region" description="Helical" evidence="12">
    <location>
        <begin position="730"/>
        <end position="753"/>
    </location>
</feature>
<keyword evidence="16" id="KW-1185">Reference proteome</keyword>
<dbReference type="AlphaFoldDB" id="H3ABU4"/>
<keyword evidence="4 13" id="KW-0732">Signal</keyword>
<keyword evidence="3 12" id="KW-0812">Transmembrane</keyword>
<feature type="transmembrane region" description="Helical" evidence="12">
    <location>
        <begin position="686"/>
        <end position="710"/>
    </location>
</feature>
<keyword evidence="5 12" id="KW-1133">Transmembrane helix</keyword>
<keyword evidence="9" id="KW-0325">Glycoprotein</keyword>
<feature type="transmembrane region" description="Helical" evidence="12">
    <location>
        <begin position="574"/>
        <end position="600"/>
    </location>
</feature>
<dbReference type="GO" id="GO:0050909">
    <property type="term" value="P:sensory perception of taste"/>
    <property type="evidence" value="ECO:0007669"/>
    <property type="project" value="UniProtKB-ARBA"/>
</dbReference>
<dbReference type="Proteomes" id="UP000008672">
    <property type="component" value="Unassembled WGS sequence"/>
</dbReference>
<evidence type="ECO:0000256" key="7">
    <source>
        <dbReference type="ARBA" id="ARBA00023136"/>
    </source>
</evidence>
<dbReference type="InParanoid" id="H3ABU4"/>
<dbReference type="HOGENOM" id="CLU_005389_1_0_1"/>
<dbReference type="InterPro" id="IPR011500">
    <property type="entry name" value="GPCR_3_9-Cys_dom"/>
</dbReference>
<accession>H3ABU4</accession>
<comment type="subcellular location">
    <subcellularLocation>
        <location evidence="1">Cell membrane</location>
        <topology evidence="1">Multi-pass membrane protein</topology>
    </subcellularLocation>
</comment>
<dbReference type="Ensembl" id="ENSLACT00000007174.1">
    <property type="protein sequence ID" value="ENSLACP00000007115.1"/>
    <property type="gene ID" value="ENSLACG00000006311.1"/>
</dbReference>
<dbReference type="FunFam" id="2.10.50.30:FF:000004">
    <property type="entry name" value="Taste receptor type 1 member 3-like protein"/>
    <property type="match status" value="1"/>
</dbReference>
<dbReference type="eggNOG" id="KOG1056">
    <property type="taxonomic scope" value="Eukaryota"/>
</dbReference>
<reference evidence="15" key="3">
    <citation type="submission" date="2025-09" db="UniProtKB">
        <authorList>
            <consortium name="Ensembl"/>
        </authorList>
    </citation>
    <scope>IDENTIFICATION</scope>
</reference>
<dbReference type="Pfam" id="PF07562">
    <property type="entry name" value="NCD3G"/>
    <property type="match status" value="1"/>
</dbReference>
<feature type="chain" id="PRO_5003579419" description="G-protein coupled receptors family 3 profile domain-containing protein" evidence="13">
    <location>
        <begin position="18"/>
        <end position="857"/>
    </location>
</feature>
<evidence type="ECO:0000313" key="16">
    <source>
        <dbReference type="Proteomes" id="UP000008672"/>
    </source>
</evidence>
<dbReference type="InterPro" id="IPR000068">
    <property type="entry name" value="GPCR_3_Ca_sens_rcpt-rel"/>
</dbReference>
<keyword evidence="2" id="KW-1003">Cell membrane</keyword>
<dbReference type="PROSITE" id="PS00980">
    <property type="entry name" value="G_PROTEIN_RECEP_F3_2"/>
    <property type="match status" value="1"/>
</dbReference>
<evidence type="ECO:0000256" key="2">
    <source>
        <dbReference type="ARBA" id="ARBA00022475"/>
    </source>
</evidence>
<feature type="transmembrane region" description="Helical" evidence="12">
    <location>
        <begin position="765"/>
        <end position="785"/>
    </location>
</feature>
<protein>
    <recommendedName>
        <fullName evidence="14">G-protein coupled receptors family 3 profile domain-containing protein</fullName>
    </recommendedName>
</protein>
<evidence type="ECO:0000256" key="3">
    <source>
        <dbReference type="ARBA" id="ARBA00022692"/>
    </source>
</evidence>
<feature type="signal peptide" evidence="13">
    <location>
        <begin position="1"/>
        <end position="17"/>
    </location>
</feature>
<dbReference type="EMBL" id="AFYH01168953">
    <property type="status" value="NOT_ANNOTATED_CDS"/>
    <property type="molecule type" value="Genomic_DNA"/>
</dbReference>
<name>H3ABU4_LATCH</name>
<dbReference type="InterPro" id="IPR017978">
    <property type="entry name" value="GPCR_3_C"/>
</dbReference>
<dbReference type="InterPro" id="IPR001828">
    <property type="entry name" value="ANF_lig-bd_rcpt"/>
</dbReference>
<dbReference type="Pfam" id="PF00003">
    <property type="entry name" value="7tm_3"/>
    <property type="match status" value="1"/>
</dbReference>
<sequence>IAFSILCFWCFLSSVMSCDSLAGARAPGDIIIGGLFPIHEKVKDLSSRTQPDELTCEDFHTRGFVRSLAMIYTIESINNSTLLPGIKLGYEIYDTCADVSKAIPAALRFISKLNATNRHVEVICNYSGYTPAVKAVVGATYSEVSIAVSRVLSFFLIPQVSYVSSASILSDRVRFPSFFRTVPSDKQQMKALALLASEFEWNWIGVVTSDDDYGRTALEDFLTEVKNRNICTAFQEYLPSYVGHENVLNRTKKIVKKIKNSLANVVILFLKGPLTKVIFEETLKQNMTHKTWIAGESWSNSKQVVSMKDIEKVGTILGFSFKNGEIEGFNDYLKSLSLGPNATNLFIEKYKNLCNSGSDKCIDFNFRKFNNNLSCIENKTDVNILPKNFELGGTYGAHLAITAIAESLKNLLKCNKTEKMYCEGNLNVEPWKILQEIKNINFSQNDGPFYFDDNGDSVNGYDLINWQKINNSMEFVVVGNYKPLEKKLSICKNIISWEKAPTSKCSETCKPGTRKVSDSLSSCCYKCEPCTEGYFSDKEDMEICKKCNKDQWSNNRSAKCENKILVFLAWNDPFAIVLVTFDVIGILVMLVLAVVFAKGLKTPAVKAAGGHFSYFVFVSLLASFISILFFIGKPTDLSCRIRQPLFGIGFTICVSYILVKSFRILLAFQINPKVRDKFKYINQPVITILGFTFLQVLICILWLILTPPFSDKIYHFPKEVLIECSEGSSIAFGIMLGYTGILAFICFIFAFVGRKLPGRYNEARYITFSMLIYIFVWVAFTPVYATINGKYLPAVEVVAILASNFGIIGCHLLPTCYIVVFKKESNNISNYTEAIREFYRGKANSPFPNLQLDATNT</sequence>
<proteinExistence type="inferred from homology"/>
<keyword evidence="7 12" id="KW-0472">Membrane</keyword>
<dbReference type="PANTHER" id="PTHR24061:SF506">
    <property type="entry name" value="G-PROTEIN COUPLED RECEPTOR FAMILY C GROUP 6 MEMBER A-LIKE PRECURSOR"/>
    <property type="match status" value="1"/>
</dbReference>
<evidence type="ECO:0000256" key="1">
    <source>
        <dbReference type="ARBA" id="ARBA00004651"/>
    </source>
</evidence>
<dbReference type="Gene3D" id="3.40.50.2300">
    <property type="match status" value="2"/>
</dbReference>
<dbReference type="FunFam" id="3.40.50.2300:FF:000016">
    <property type="entry name" value="Taste 1 receptor member 2"/>
    <property type="match status" value="1"/>
</dbReference>
<dbReference type="PRINTS" id="PR00592">
    <property type="entry name" value="CASENSINGR"/>
</dbReference>
<feature type="transmembrane region" description="Helical" evidence="12">
    <location>
        <begin position="797"/>
        <end position="820"/>
    </location>
</feature>
<dbReference type="InterPro" id="IPR038550">
    <property type="entry name" value="GPCR_3_9-Cys_sf"/>
</dbReference>
<dbReference type="SUPFAM" id="SSF53822">
    <property type="entry name" value="Periplasmic binding protein-like I"/>
    <property type="match status" value="1"/>
</dbReference>
<dbReference type="PANTHER" id="PTHR24061">
    <property type="entry name" value="CALCIUM-SENSING RECEPTOR-RELATED"/>
    <property type="match status" value="1"/>
</dbReference>
<dbReference type="OMA" id="VYITNHE"/>
<evidence type="ECO:0000256" key="12">
    <source>
        <dbReference type="SAM" id="Phobius"/>
    </source>
</evidence>
<keyword evidence="6" id="KW-0297">G-protein coupled receptor</keyword>
<evidence type="ECO:0000256" key="6">
    <source>
        <dbReference type="ARBA" id="ARBA00023040"/>
    </source>
</evidence>
<dbReference type="PROSITE" id="PS50259">
    <property type="entry name" value="G_PROTEIN_RECEP_F3_4"/>
    <property type="match status" value="1"/>
</dbReference>
<dbReference type="InterPro" id="IPR000337">
    <property type="entry name" value="GPCR_3"/>
</dbReference>
<evidence type="ECO:0000256" key="13">
    <source>
        <dbReference type="SAM" id="SignalP"/>
    </source>
</evidence>
<dbReference type="InterPro" id="IPR017979">
    <property type="entry name" value="GPCR_3_CS"/>
</dbReference>
<comment type="similarity">
    <text evidence="11">Belongs to the G-protein coupled receptor 3 family. TAS1R subfamily.</text>
</comment>
<dbReference type="Gene3D" id="2.10.50.30">
    <property type="entry name" value="GPCR, family 3, nine cysteines domain"/>
    <property type="match status" value="1"/>
</dbReference>
<organism evidence="15 16">
    <name type="scientific">Latimeria chalumnae</name>
    <name type="common">Coelacanth</name>
    <dbReference type="NCBI Taxonomy" id="7897"/>
    <lineage>
        <taxon>Eukaryota</taxon>
        <taxon>Metazoa</taxon>
        <taxon>Chordata</taxon>
        <taxon>Craniata</taxon>
        <taxon>Vertebrata</taxon>
        <taxon>Euteleostomi</taxon>
        <taxon>Coelacanthiformes</taxon>
        <taxon>Coelacanthidae</taxon>
        <taxon>Latimeria</taxon>
    </lineage>
</organism>
<feature type="transmembrane region" description="Helical" evidence="12">
    <location>
        <begin position="612"/>
        <end position="632"/>
    </location>
</feature>
<dbReference type="InterPro" id="IPR028082">
    <property type="entry name" value="Peripla_BP_I"/>
</dbReference>
<keyword evidence="8" id="KW-0675">Receptor</keyword>
<feature type="transmembrane region" description="Helical" evidence="12">
    <location>
        <begin position="644"/>
        <end position="666"/>
    </location>
</feature>
<dbReference type="GO" id="GO:0005886">
    <property type="term" value="C:plasma membrane"/>
    <property type="evidence" value="ECO:0007669"/>
    <property type="project" value="UniProtKB-SubCell"/>
</dbReference>